<dbReference type="CDD" id="cd02892">
    <property type="entry name" value="SQCY_1"/>
    <property type="match status" value="1"/>
</dbReference>
<feature type="domain" description="Squalene cyclase N-terminal" evidence="6">
    <location>
        <begin position="99"/>
        <end position="361"/>
    </location>
</feature>
<dbReference type="NCBIfam" id="TIGR01787">
    <property type="entry name" value="squalene_cyclas"/>
    <property type="match status" value="1"/>
</dbReference>
<evidence type="ECO:0000256" key="3">
    <source>
        <dbReference type="ARBA" id="ARBA00023235"/>
    </source>
</evidence>
<evidence type="ECO:0000259" key="5">
    <source>
        <dbReference type="Pfam" id="PF13243"/>
    </source>
</evidence>
<sequence>MWRLKIAEGGNDPDIYSTNNFLGRQTWEFDPDAGTLEERAEVEEARQNFWKNRNVVKPSSDLLWRFQFLREKKFKQTIPQVKIEDGEEISYEKATSALRRSVHLFTALQASDGHWCAENSGPMFYFPPLVFSLYITGHLNAIFSAEHKKEILRYVYCHQNEDGGWGLHIEGHSTMFCTVLNYICMRMLGEGRDGGKDKACERARKWILDHGSAIAISSWGKTWLAIIGVYEWAGCNPMPPEFWFLPSTSPIHPGNLLCYCRLTYLPMAYLYGKKFVGPITPLILQIREEIYNEPYEKLNWRSVRHLCAKEDNYYPHTSIQILFWDAIYTFGEPLLTRWPFNKLREKALKKAMDQIHYEDESSRYITIGCIEKPLYMLACWVEDPHGDYFRRHLARIMDYVWIGEDGIKMQSFGSQVWDTSLALQALIASNLSDETGPALKEGHSFIKNSQVTENPPGDFRRMFRHISKGSWTFSDKDHGWQVSDCTAESMKCCLLFSMMPPEIVGEKMEPQKLFDSVNILLSLQSKNGGVSAWEPAGSGLWLEWLNPVEFLEDLVVEHETKEIQDSILNGVKFIEKIQKPDGSWYGNWGICFMYGTFFALWGLASAGKTYSNCLAVRKGVDFLLRSQREDGGWGESYLSSPKKEYVPLEGNHSNLADRDPAPLHRATKLLINSQTELGDFPQQEIGGVFMKNCMLHYSAYRSIFPIWALAEYRRHVVSPPKNI</sequence>
<dbReference type="EC" id="5.4.99.-" evidence="4"/>
<dbReference type="Pfam" id="PF13243">
    <property type="entry name" value="SQHop_cyclase_C"/>
    <property type="match status" value="2"/>
</dbReference>
<dbReference type="Gene3D" id="1.50.10.20">
    <property type="match status" value="2"/>
</dbReference>
<dbReference type="AlphaFoldDB" id="A0A9Q0Q945"/>
<reference evidence="7" key="1">
    <citation type="submission" date="2022-11" db="EMBL/GenBank/DDBJ databases">
        <authorList>
            <person name="Hyden B.L."/>
            <person name="Feng K."/>
            <person name="Yates T."/>
            <person name="Jawdy S."/>
            <person name="Smart L.B."/>
            <person name="Muchero W."/>
        </authorList>
    </citation>
    <scope>NUCLEOTIDE SEQUENCE</scope>
    <source>
        <tissue evidence="7">Shoot tip</tissue>
    </source>
</reference>
<dbReference type="InterPro" id="IPR018333">
    <property type="entry name" value="Squalene_cyclase"/>
</dbReference>
<evidence type="ECO:0000256" key="4">
    <source>
        <dbReference type="RuleBase" id="RU362003"/>
    </source>
</evidence>
<evidence type="ECO:0000313" key="7">
    <source>
        <dbReference type="EMBL" id="KAJ6702294.1"/>
    </source>
</evidence>
<dbReference type="EMBL" id="JAPFFM010000016">
    <property type="protein sequence ID" value="KAJ6702294.1"/>
    <property type="molecule type" value="Genomic_DNA"/>
</dbReference>
<dbReference type="GO" id="GO:0042300">
    <property type="term" value="F:beta-amyrin synthase activity"/>
    <property type="evidence" value="ECO:0007669"/>
    <property type="project" value="TreeGrafter"/>
</dbReference>
<feature type="domain" description="Squalene cyclase C-terminal" evidence="5">
    <location>
        <begin position="555"/>
        <end position="714"/>
    </location>
</feature>
<dbReference type="Pfam" id="PF13249">
    <property type="entry name" value="SQHop_cyclase_N"/>
    <property type="match status" value="1"/>
</dbReference>
<keyword evidence="2" id="KW-0677">Repeat</keyword>
<dbReference type="InterPro" id="IPR008930">
    <property type="entry name" value="Terpenoid_cyclase/PrenylTrfase"/>
</dbReference>
<evidence type="ECO:0000259" key="6">
    <source>
        <dbReference type="Pfam" id="PF13249"/>
    </source>
</evidence>
<proteinExistence type="inferred from homology"/>
<comment type="caution">
    <text evidence="7">The sequence shown here is derived from an EMBL/GenBank/DDBJ whole genome shotgun (WGS) entry which is preliminary data.</text>
</comment>
<dbReference type="SUPFAM" id="SSF48239">
    <property type="entry name" value="Terpenoid cyclases/Protein prenyltransferases"/>
    <property type="match status" value="2"/>
</dbReference>
<gene>
    <name evidence="7" type="ORF">OIU74_013447</name>
</gene>
<dbReference type="FunFam" id="1.50.10.20:FF:000002">
    <property type="entry name" value="Terpene cyclase/mutase family member"/>
    <property type="match status" value="1"/>
</dbReference>
<comment type="similarity">
    <text evidence="1 4">Belongs to the terpene cyclase/mutase family.</text>
</comment>
<accession>A0A9Q0Q945</accession>
<evidence type="ECO:0000256" key="2">
    <source>
        <dbReference type="ARBA" id="ARBA00022737"/>
    </source>
</evidence>
<dbReference type="Proteomes" id="UP001151752">
    <property type="component" value="Chromosome 1"/>
</dbReference>
<organism evidence="7 8">
    <name type="scientific">Salix koriyanagi</name>
    <dbReference type="NCBI Taxonomy" id="2511006"/>
    <lineage>
        <taxon>Eukaryota</taxon>
        <taxon>Viridiplantae</taxon>
        <taxon>Streptophyta</taxon>
        <taxon>Embryophyta</taxon>
        <taxon>Tracheophyta</taxon>
        <taxon>Spermatophyta</taxon>
        <taxon>Magnoliopsida</taxon>
        <taxon>eudicotyledons</taxon>
        <taxon>Gunneridae</taxon>
        <taxon>Pentapetalae</taxon>
        <taxon>rosids</taxon>
        <taxon>fabids</taxon>
        <taxon>Malpighiales</taxon>
        <taxon>Salicaceae</taxon>
        <taxon>Saliceae</taxon>
        <taxon>Salix</taxon>
    </lineage>
</organism>
<dbReference type="InterPro" id="IPR002365">
    <property type="entry name" value="Terpene_synthase_CS"/>
</dbReference>
<dbReference type="SFLD" id="SFLDG01016">
    <property type="entry name" value="Prenyltransferase_Like_2"/>
    <property type="match status" value="1"/>
</dbReference>
<dbReference type="InterPro" id="IPR032697">
    <property type="entry name" value="SQ_cyclase_N"/>
</dbReference>
<dbReference type="GO" id="GO:0005811">
    <property type="term" value="C:lipid droplet"/>
    <property type="evidence" value="ECO:0007669"/>
    <property type="project" value="InterPro"/>
</dbReference>
<evidence type="ECO:0000313" key="8">
    <source>
        <dbReference type="Proteomes" id="UP001151752"/>
    </source>
</evidence>
<protein>
    <recommendedName>
        <fullName evidence="4">Terpene cyclase/mutase family member</fullName>
        <ecNumber evidence="4">5.4.99.-</ecNumber>
    </recommendedName>
</protein>
<dbReference type="PANTHER" id="PTHR11764">
    <property type="entry name" value="TERPENE CYCLASE/MUTASE FAMILY MEMBER"/>
    <property type="match status" value="1"/>
</dbReference>
<dbReference type="PANTHER" id="PTHR11764:SF48">
    <property type="entry name" value="TERPENE CYCLASE_MUTASE FAMILY MEMBER"/>
    <property type="match status" value="1"/>
</dbReference>
<dbReference type="PROSITE" id="PS01074">
    <property type="entry name" value="TERPENE_SYNTHASES"/>
    <property type="match status" value="1"/>
</dbReference>
<dbReference type="GO" id="GO:0016104">
    <property type="term" value="P:triterpenoid biosynthetic process"/>
    <property type="evidence" value="ECO:0007669"/>
    <property type="project" value="InterPro"/>
</dbReference>
<feature type="domain" description="Squalene cyclase C-terminal" evidence="5">
    <location>
        <begin position="414"/>
        <end position="534"/>
    </location>
</feature>
<keyword evidence="8" id="KW-1185">Reference proteome</keyword>
<reference evidence="7" key="2">
    <citation type="journal article" date="2023" name="Int. J. Mol. Sci.">
        <title>De Novo Assembly and Annotation of 11 Diverse Shrub Willow (Salix) Genomes Reveals Novel Gene Organization in Sex-Linked Regions.</title>
        <authorList>
            <person name="Hyden B."/>
            <person name="Feng K."/>
            <person name="Yates T.B."/>
            <person name="Jawdy S."/>
            <person name="Cereghino C."/>
            <person name="Smart L.B."/>
            <person name="Muchero W."/>
        </authorList>
    </citation>
    <scope>NUCLEOTIDE SEQUENCE</scope>
    <source>
        <tissue evidence="7">Shoot tip</tissue>
    </source>
</reference>
<keyword evidence="3 4" id="KW-0413">Isomerase</keyword>
<name>A0A9Q0Q945_9ROSI</name>
<evidence type="ECO:0000256" key="1">
    <source>
        <dbReference type="ARBA" id="ARBA00009755"/>
    </source>
</evidence>
<dbReference type="InterPro" id="IPR032696">
    <property type="entry name" value="SQ_cyclase_C"/>
</dbReference>